<dbReference type="PANTHER" id="PTHR30250">
    <property type="entry name" value="PST FAMILY PREDICTED COLANIC ACID TRANSPORTER"/>
    <property type="match status" value="1"/>
</dbReference>
<evidence type="ECO:0000256" key="1">
    <source>
        <dbReference type="ARBA" id="ARBA00004651"/>
    </source>
</evidence>
<dbReference type="AlphaFoldDB" id="A0A0H3ABE0"/>
<dbReference type="GO" id="GO:0005886">
    <property type="term" value="C:plasma membrane"/>
    <property type="evidence" value="ECO:0007669"/>
    <property type="project" value="UniProtKB-SubCell"/>
</dbReference>
<keyword evidence="4 6" id="KW-1133">Transmembrane helix</keyword>
<evidence type="ECO:0000256" key="6">
    <source>
        <dbReference type="SAM" id="Phobius"/>
    </source>
</evidence>
<gene>
    <name evidence="7" type="ordered locus">Dvul_2638</name>
</gene>
<dbReference type="InterPro" id="IPR050833">
    <property type="entry name" value="Poly_Biosynth_Transport"/>
</dbReference>
<feature type="transmembrane region" description="Helical" evidence="6">
    <location>
        <begin position="178"/>
        <end position="199"/>
    </location>
</feature>
<feature type="transmembrane region" description="Helical" evidence="6">
    <location>
        <begin position="368"/>
        <end position="387"/>
    </location>
</feature>
<comment type="subcellular location">
    <subcellularLocation>
        <location evidence="1">Cell membrane</location>
        <topology evidence="1">Multi-pass membrane protein</topology>
    </subcellularLocation>
</comment>
<dbReference type="Proteomes" id="UP000009173">
    <property type="component" value="Chromosome"/>
</dbReference>
<keyword evidence="3 6" id="KW-0812">Transmembrane</keyword>
<dbReference type="KEGG" id="dvl:Dvul_2638"/>
<dbReference type="HOGENOM" id="CLU_531863_0_0_7"/>
<feature type="transmembrane region" description="Helical" evidence="6">
    <location>
        <begin position="154"/>
        <end position="172"/>
    </location>
</feature>
<feature type="transmembrane region" description="Helical" evidence="6">
    <location>
        <begin position="220"/>
        <end position="239"/>
    </location>
</feature>
<feature type="transmembrane region" description="Helical" evidence="6">
    <location>
        <begin position="110"/>
        <end position="133"/>
    </location>
</feature>
<organism evidence="7 8">
    <name type="scientific">Nitratidesulfovibrio vulgaris (strain DP4)</name>
    <name type="common">Desulfovibrio vulgaris</name>
    <dbReference type="NCBI Taxonomy" id="391774"/>
    <lineage>
        <taxon>Bacteria</taxon>
        <taxon>Pseudomonadati</taxon>
        <taxon>Thermodesulfobacteriota</taxon>
        <taxon>Desulfovibrionia</taxon>
        <taxon>Desulfovibrionales</taxon>
        <taxon>Desulfovibrionaceae</taxon>
        <taxon>Nitratidesulfovibrio</taxon>
    </lineage>
</organism>
<feature type="transmembrane region" description="Helical" evidence="6">
    <location>
        <begin position="300"/>
        <end position="318"/>
    </location>
</feature>
<dbReference type="EMBL" id="CP000527">
    <property type="protein sequence ID" value="ABM29650.1"/>
    <property type="molecule type" value="Genomic_DNA"/>
</dbReference>
<keyword evidence="2" id="KW-1003">Cell membrane</keyword>
<evidence type="ECO:0000256" key="3">
    <source>
        <dbReference type="ARBA" id="ARBA00022692"/>
    </source>
</evidence>
<feature type="transmembrane region" description="Helical" evidence="6">
    <location>
        <begin position="393"/>
        <end position="418"/>
    </location>
</feature>
<name>A0A0H3ABE0_NITV4</name>
<evidence type="ECO:0000256" key="5">
    <source>
        <dbReference type="ARBA" id="ARBA00023136"/>
    </source>
</evidence>
<dbReference type="RefSeq" id="WP_011792990.1">
    <property type="nucleotide sequence ID" value="NC_008751.1"/>
</dbReference>
<protein>
    <submittedName>
        <fullName evidence="7">Polysaccharide biosynthesis protein</fullName>
    </submittedName>
</protein>
<dbReference type="Pfam" id="PF01943">
    <property type="entry name" value="Polysacc_synt"/>
    <property type="match status" value="1"/>
</dbReference>
<dbReference type="InterPro" id="IPR002797">
    <property type="entry name" value="Polysacc_synth"/>
</dbReference>
<proteinExistence type="predicted"/>
<sequence length="512" mass="56042">MAQPQQTLAKRYAYKLLANVASIPVYLTMEAILPRALGPKAYGDYSFATNMFQQFTGFLDMGTSTCFYNALSRRQQEFGLVSFYLRATALMLVVTMLSSGLAFVPVLGDWLLPGVPAWIVPLAALWAFLTWWGRVLRSMNDALGVTVSSEMVRTAVNLGSVAVLAGLFWAGWLNMGVLFAQQYATLLLLAAGFGLVLRGCWQKPDFTLDREARRAYTREFWTYSSPLFVQALASTVFLVAERWLLQTFEGSVQQGFFALSQKVGIACFLFVSAMTPLVMRELSIAYGNKDLKEMGRLLDRFAPLLFTVAGYFSCFTAVEAPAVVAIFGGAQYAAAIVPVQIMALYPVHQGYGQLAGAVFYSMGRTRTMRNIAVTEYCIGFCMSWLLLAPASHFGFGLGATGLAIKTVLLQFVSVNFMLWVGSRMIPMHFWRNVAHQAGALAFLVGAAWLCRTGTMALGLGDATAIVRFFVSGVLYSCLVGGGVLLFPPLAGLTRADLTGLATRALGRLRRNR</sequence>
<keyword evidence="5 6" id="KW-0472">Membrane</keyword>
<dbReference type="PANTHER" id="PTHR30250:SF11">
    <property type="entry name" value="O-ANTIGEN TRANSPORTER-RELATED"/>
    <property type="match status" value="1"/>
</dbReference>
<feature type="transmembrane region" description="Helical" evidence="6">
    <location>
        <begin position="259"/>
        <end position="279"/>
    </location>
</feature>
<feature type="transmembrane region" description="Helical" evidence="6">
    <location>
        <begin position="465"/>
        <end position="486"/>
    </location>
</feature>
<feature type="transmembrane region" description="Helical" evidence="6">
    <location>
        <begin position="12"/>
        <end position="32"/>
    </location>
</feature>
<evidence type="ECO:0000313" key="7">
    <source>
        <dbReference type="EMBL" id="ABM29650.1"/>
    </source>
</evidence>
<evidence type="ECO:0000256" key="4">
    <source>
        <dbReference type="ARBA" id="ARBA00022989"/>
    </source>
</evidence>
<feature type="transmembrane region" description="Helical" evidence="6">
    <location>
        <begin position="52"/>
        <end position="71"/>
    </location>
</feature>
<evidence type="ECO:0000313" key="8">
    <source>
        <dbReference type="Proteomes" id="UP000009173"/>
    </source>
</evidence>
<evidence type="ECO:0000256" key="2">
    <source>
        <dbReference type="ARBA" id="ARBA00022475"/>
    </source>
</evidence>
<feature type="transmembrane region" description="Helical" evidence="6">
    <location>
        <begin position="83"/>
        <end position="104"/>
    </location>
</feature>
<reference evidence="8" key="1">
    <citation type="journal article" date="2009" name="Environ. Microbiol.">
        <title>Contribution of mobile genetic elements to Desulfovibrio vulgaris genome plasticity.</title>
        <authorList>
            <person name="Walker C.B."/>
            <person name="Stolyar S."/>
            <person name="Chivian D."/>
            <person name="Pinel N."/>
            <person name="Gabster J.A."/>
            <person name="Dehal P.S."/>
            <person name="He Z."/>
            <person name="Yang Z.K."/>
            <person name="Yen H.C."/>
            <person name="Zhou J."/>
            <person name="Wall J.D."/>
            <person name="Hazen T.C."/>
            <person name="Arkin A.P."/>
            <person name="Stahl D.A."/>
        </authorList>
    </citation>
    <scope>NUCLEOTIDE SEQUENCE [LARGE SCALE GENOMIC DNA]</scope>
    <source>
        <strain evidence="8">DP4</strain>
    </source>
</reference>
<accession>A0A0H3ABE0</accession>